<name>A0A9D4A2N6_9ROSI</name>
<feature type="domain" description="MADS-box" evidence="7">
    <location>
        <begin position="1"/>
        <end position="61"/>
    </location>
</feature>
<feature type="region of interest" description="Disordered" evidence="6">
    <location>
        <begin position="313"/>
        <end position="353"/>
    </location>
</feature>
<dbReference type="GO" id="GO:0005634">
    <property type="term" value="C:nucleus"/>
    <property type="evidence" value="ECO:0007669"/>
    <property type="project" value="UniProtKB-SubCell"/>
</dbReference>
<keyword evidence="4" id="KW-0804">Transcription</keyword>
<organism evidence="8 9">
    <name type="scientific">Gossypium stocksii</name>
    <dbReference type="NCBI Taxonomy" id="47602"/>
    <lineage>
        <taxon>Eukaryota</taxon>
        <taxon>Viridiplantae</taxon>
        <taxon>Streptophyta</taxon>
        <taxon>Embryophyta</taxon>
        <taxon>Tracheophyta</taxon>
        <taxon>Spermatophyta</taxon>
        <taxon>Magnoliopsida</taxon>
        <taxon>eudicotyledons</taxon>
        <taxon>Gunneridae</taxon>
        <taxon>Pentapetalae</taxon>
        <taxon>rosids</taxon>
        <taxon>malvids</taxon>
        <taxon>Malvales</taxon>
        <taxon>Malvaceae</taxon>
        <taxon>Malvoideae</taxon>
        <taxon>Gossypium</taxon>
    </lineage>
</organism>
<evidence type="ECO:0000313" key="8">
    <source>
        <dbReference type="EMBL" id="KAH1082375.1"/>
    </source>
</evidence>
<dbReference type="OrthoDB" id="1898716at2759"/>
<dbReference type="PRINTS" id="PR00404">
    <property type="entry name" value="MADSDOMAIN"/>
</dbReference>
<dbReference type="GO" id="GO:0045944">
    <property type="term" value="P:positive regulation of transcription by RNA polymerase II"/>
    <property type="evidence" value="ECO:0007669"/>
    <property type="project" value="InterPro"/>
</dbReference>
<dbReference type="SUPFAM" id="SSF55455">
    <property type="entry name" value="SRF-like"/>
    <property type="match status" value="1"/>
</dbReference>
<dbReference type="InterPro" id="IPR036879">
    <property type="entry name" value="TF_MADSbox_sf"/>
</dbReference>
<evidence type="ECO:0000256" key="6">
    <source>
        <dbReference type="SAM" id="MobiDB-lite"/>
    </source>
</evidence>
<evidence type="ECO:0000256" key="5">
    <source>
        <dbReference type="ARBA" id="ARBA00023242"/>
    </source>
</evidence>
<dbReference type="Proteomes" id="UP000828251">
    <property type="component" value="Unassembled WGS sequence"/>
</dbReference>
<dbReference type="InterPro" id="IPR033896">
    <property type="entry name" value="MEF2-like_N"/>
</dbReference>
<keyword evidence="2" id="KW-0805">Transcription regulation</keyword>
<protein>
    <recommendedName>
        <fullName evidence="7">MADS-box domain-containing protein</fullName>
    </recommendedName>
</protein>
<gene>
    <name evidence="8" type="ORF">J1N35_022136</name>
</gene>
<evidence type="ECO:0000256" key="1">
    <source>
        <dbReference type="ARBA" id="ARBA00004123"/>
    </source>
</evidence>
<dbReference type="InterPro" id="IPR002100">
    <property type="entry name" value="TF_MADSbox"/>
</dbReference>
<keyword evidence="5" id="KW-0539">Nucleus</keyword>
<evidence type="ECO:0000259" key="7">
    <source>
        <dbReference type="PROSITE" id="PS50066"/>
    </source>
</evidence>
<dbReference type="EMBL" id="JAIQCV010000007">
    <property type="protein sequence ID" value="KAH1082375.1"/>
    <property type="molecule type" value="Genomic_DNA"/>
</dbReference>
<dbReference type="Pfam" id="PF00319">
    <property type="entry name" value="SRF-TF"/>
    <property type="match status" value="1"/>
</dbReference>
<comment type="subcellular location">
    <subcellularLocation>
        <location evidence="1">Nucleus</location>
    </subcellularLocation>
</comment>
<proteinExistence type="predicted"/>
<dbReference type="AlphaFoldDB" id="A0A9D4A2N6"/>
<keyword evidence="3" id="KW-0238">DNA-binding</keyword>
<dbReference type="GO" id="GO:0000977">
    <property type="term" value="F:RNA polymerase II transcription regulatory region sequence-specific DNA binding"/>
    <property type="evidence" value="ECO:0007669"/>
    <property type="project" value="InterPro"/>
</dbReference>
<evidence type="ECO:0000256" key="2">
    <source>
        <dbReference type="ARBA" id="ARBA00023015"/>
    </source>
</evidence>
<dbReference type="PROSITE" id="PS00350">
    <property type="entry name" value="MADS_BOX_1"/>
    <property type="match status" value="1"/>
</dbReference>
<sequence length="353" mass="40273">MGRVKVELKKIENRTYRHITFAKRKSGLVKKAYELSTLCDVEVALIIFSPAGKLFLFDGKKRFEEILAEYMELPARRRGCFTFVCVCVLFQLIRRIVTQLNVEASFYGVIRRDKDSENLLKEIQNGIVVCRTELEQVERNLQIFLKNPSSLDTITEVMYHEMILEETLELVHLRKRVLEANEFVGRTRMEFGVNIVPNLEIPLHAQNASAQACLERGLNYNFMNWPSLNDVQAPTNFTDQSIGLQQPLRNLAEPLVERLPFPMRLPSPMRSHHLQAHGHLGGNEVSTQPNMNFDDYVYRPAPPIVNANFPPMNMDTIPQAAPRGSEAEAEAEAENWRSGGNSSNPDSSLWFLG</sequence>
<feature type="compositionally biased region" description="Polar residues" evidence="6">
    <location>
        <begin position="338"/>
        <end position="347"/>
    </location>
</feature>
<evidence type="ECO:0000256" key="4">
    <source>
        <dbReference type="ARBA" id="ARBA00023163"/>
    </source>
</evidence>
<dbReference type="GO" id="GO:0046983">
    <property type="term" value="F:protein dimerization activity"/>
    <property type="evidence" value="ECO:0007669"/>
    <property type="project" value="InterPro"/>
</dbReference>
<keyword evidence="9" id="KW-1185">Reference proteome</keyword>
<dbReference type="PROSITE" id="PS50066">
    <property type="entry name" value="MADS_BOX_2"/>
    <property type="match status" value="1"/>
</dbReference>
<evidence type="ECO:0000313" key="9">
    <source>
        <dbReference type="Proteomes" id="UP000828251"/>
    </source>
</evidence>
<comment type="caution">
    <text evidence="8">The sequence shown here is derived from an EMBL/GenBank/DDBJ whole genome shotgun (WGS) entry which is preliminary data.</text>
</comment>
<evidence type="ECO:0000256" key="3">
    <source>
        <dbReference type="ARBA" id="ARBA00023125"/>
    </source>
</evidence>
<dbReference type="CDD" id="cd00265">
    <property type="entry name" value="MADS_MEF2_like"/>
    <property type="match status" value="1"/>
</dbReference>
<dbReference type="InterPro" id="IPR050142">
    <property type="entry name" value="MADS-box/MEF2_TF"/>
</dbReference>
<accession>A0A9D4A2N6</accession>
<reference evidence="8 9" key="1">
    <citation type="journal article" date="2021" name="Plant Biotechnol. J.">
        <title>Multi-omics assisted identification of the key and species-specific regulatory components of drought-tolerant mechanisms in Gossypium stocksii.</title>
        <authorList>
            <person name="Yu D."/>
            <person name="Ke L."/>
            <person name="Zhang D."/>
            <person name="Wu Y."/>
            <person name="Sun Y."/>
            <person name="Mei J."/>
            <person name="Sun J."/>
            <person name="Sun Y."/>
        </authorList>
    </citation>
    <scope>NUCLEOTIDE SEQUENCE [LARGE SCALE GENOMIC DNA]</scope>
    <source>
        <strain evidence="9">cv. E1</strain>
        <tissue evidence="8">Leaf</tissue>
    </source>
</reference>
<dbReference type="PANTHER" id="PTHR48019">
    <property type="entry name" value="SERUM RESPONSE FACTOR HOMOLOG"/>
    <property type="match status" value="1"/>
</dbReference>
<dbReference type="SMART" id="SM00432">
    <property type="entry name" value="MADS"/>
    <property type="match status" value="1"/>
</dbReference>
<dbReference type="Gene3D" id="3.40.1810.10">
    <property type="entry name" value="Transcription factor, MADS-box"/>
    <property type="match status" value="1"/>
</dbReference>